<protein>
    <recommendedName>
        <fullName evidence="5">RxLR effector protein</fullName>
    </recommendedName>
</protein>
<gene>
    <name evidence="6" type="ORF">PHMEG_00015394</name>
</gene>
<sequence length="133" mass="14773">MRVSQAVLVLVASFLFTSEALSATMDSNQAQIAKMTSPGDQRLLRAYHKSTDEEIDSEDDSLEERGLNSAAKAQLARVAEGLGIDIQKAERSATYLAQIQQTAEYGQYKTLLEKLQKEGRSKKASQITYENHF</sequence>
<name>A0A225W3I1_9STRA</name>
<comment type="domain">
    <text evidence="5">The RxLR-dEER motif acts to carry the protein into the host cell cytoplasm through binding to cell surface phosphatidylinositol-3-phosphate.</text>
</comment>
<organism evidence="6 7">
    <name type="scientific">Phytophthora megakarya</name>
    <dbReference type="NCBI Taxonomy" id="4795"/>
    <lineage>
        <taxon>Eukaryota</taxon>
        <taxon>Sar</taxon>
        <taxon>Stramenopiles</taxon>
        <taxon>Oomycota</taxon>
        <taxon>Peronosporomycetes</taxon>
        <taxon>Peronosporales</taxon>
        <taxon>Peronosporaceae</taxon>
        <taxon>Phytophthora</taxon>
    </lineage>
</organism>
<comment type="function">
    <text evidence="5">Effector that suppresses plant defense responses during pathogen infection.</text>
</comment>
<evidence type="ECO:0000256" key="2">
    <source>
        <dbReference type="ARBA" id="ARBA00010400"/>
    </source>
</evidence>
<proteinExistence type="inferred from homology"/>
<evidence type="ECO:0000256" key="1">
    <source>
        <dbReference type="ARBA" id="ARBA00004613"/>
    </source>
</evidence>
<evidence type="ECO:0000256" key="3">
    <source>
        <dbReference type="ARBA" id="ARBA00022525"/>
    </source>
</evidence>
<comment type="caution">
    <text evidence="6">The sequence shown here is derived from an EMBL/GenBank/DDBJ whole genome shotgun (WGS) entry which is preliminary data.</text>
</comment>
<dbReference type="Pfam" id="PF16810">
    <property type="entry name" value="RXLR"/>
    <property type="match status" value="1"/>
</dbReference>
<dbReference type="AlphaFoldDB" id="A0A225W3I1"/>
<keyword evidence="4 5" id="KW-0732">Signal</keyword>
<accession>A0A225W3I1</accession>
<feature type="chain" id="PRO_5044951210" description="RxLR effector protein" evidence="5">
    <location>
        <begin position="23"/>
        <end position="133"/>
    </location>
</feature>
<keyword evidence="7" id="KW-1185">Reference proteome</keyword>
<keyword evidence="3 5" id="KW-0964">Secreted</keyword>
<dbReference type="Proteomes" id="UP000198211">
    <property type="component" value="Unassembled WGS sequence"/>
</dbReference>
<evidence type="ECO:0000256" key="5">
    <source>
        <dbReference type="RuleBase" id="RU367124"/>
    </source>
</evidence>
<dbReference type="InterPro" id="IPR031825">
    <property type="entry name" value="RXLR"/>
</dbReference>
<evidence type="ECO:0000313" key="6">
    <source>
        <dbReference type="EMBL" id="OWZ11567.1"/>
    </source>
</evidence>
<reference evidence="7" key="1">
    <citation type="submission" date="2017-03" db="EMBL/GenBank/DDBJ databases">
        <title>Phytopthora megakarya and P. palmivora, two closely related causual agents of cacao black pod achieved similar genome size and gene model numbers by different mechanisms.</title>
        <authorList>
            <person name="Ali S."/>
            <person name="Shao J."/>
            <person name="Larry D.J."/>
            <person name="Kronmiller B."/>
            <person name="Shen D."/>
            <person name="Strem M.D."/>
            <person name="Melnick R.L."/>
            <person name="Guiltinan M.J."/>
            <person name="Tyler B.M."/>
            <person name="Meinhardt L.W."/>
            <person name="Bailey B.A."/>
        </authorList>
    </citation>
    <scope>NUCLEOTIDE SEQUENCE [LARGE SCALE GENOMIC DNA]</scope>
    <source>
        <strain evidence="7">zdho120</strain>
    </source>
</reference>
<dbReference type="OrthoDB" id="95103at2759"/>
<feature type="signal peptide" evidence="5">
    <location>
        <begin position="1"/>
        <end position="22"/>
    </location>
</feature>
<comment type="similarity">
    <text evidence="2 5">Belongs to the RxLR effector family.</text>
</comment>
<comment type="subcellular location">
    <subcellularLocation>
        <location evidence="1 5">Secreted</location>
    </subcellularLocation>
</comment>
<dbReference type="EMBL" id="NBNE01002089">
    <property type="protein sequence ID" value="OWZ11567.1"/>
    <property type="molecule type" value="Genomic_DNA"/>
</dbReference>
<evidence type="ECO:0000313" key="7">
    <source>
        <dbReference type="Proteomes" id="UP000198211"/>
    </source>
</evidence>
<evidence type="ECO:0000256" key="4">
    <source>
        <dbReference type="ARBA" id="ARBA00022729"/>
    </source>
</evidence>